<gene>
    <name evidence="2" type="ORF">QE152_g865</name>
</gene>
<feature type="region of interest" description="Disordered" evidence="1">
    <location>
        <begin position="79"/>
        <end position="103"/>
    </location>
</feature>
<dbReference type="EMBL" id="JASPKY010000004">
    <property type="protein sequence ID" value="KAK9754844.1"/>
    <property type="molecule type" value="Genomic_DNA"/>
</dbReference>
<protein>
    <submittedName>
        <fullName evidence="2">Uncharacterized protein</fullName>
    </submittedName>
</protein>
<evidence type="ECO:0000313" key="3">
    <source>
        <dbReference type="Proteomes" id="UP001458880"/>
    </source>
</evidence>
<keyword evidence="3" id="KW-1185">Reference proteome</keyword>
<dbReference type="AlphaFoldDB" id="A0AAW1NAD9"/>
<sequence>MQISHRNWVSGKVMKNTDKPRSHIIQTTDGRTYRRNTAHLHKTKAEEIESTIVIPSDKNPDPIHIEAHPTTIVKPSVLQSNHEDEVPRTSPKVPGSTSSHISTDRDLLETASSKLELTGVGGSWGTIRLRCEANLFRLYRANSIEVEVKPDTPQPASVLLMGPSINGNTTLVISRCLITTSVLIILVRRFWIS</sequence>
<proteinExistence type="predicted"/>
<name>A0AAW1NAD9_POPJA</name>
<comment type="caution">
    <text evidence="2">The sequence shown here is derived from an EMBL/GenBank/DDBJ whole genome shotgun (WGS) entry which is preliminary data.</text>
</comment>
<organism evidence="2 3">
    <name type="scientific">Popillia japonica</name>
    <name type="common">Japanese beetle</name>
    <dbReference type="NCBI Taxonomy" id="7064"/>
    <lineage>
        <taxon>Eukaryota</taxon>
        <taxon>Metazoa</taxon>
        <taxon>Ecdysozoa</taxon>
        <taxon>Arthropoda</taxon>
        <taxon>Hexapoda</taxon>
        <taxon>Insecta</taxon>
        <taxon>Pterygota</taxon>
        <taxon>Neoptera</taxon>
        <taxon>Endopterygota</taxon>
        <taxon>Coleoptera</taxon>
        <taxon>Polyphaga</taxon>
        <taxon>Scarabaeiformia</taxon>
        <taxon>Scarabaeidae</taxon>
        <taxon>Rutelinae</taxon>
        <taxon>Popillia</taxon>
    </lineage>
</organism>
<reference evidence="2 3" key="1">
    <citation type="journal article" date="2024" name="BMC Genomics">
        <title>De novo assembly and annotation of Popillia japonica's genome with initial clues to its potential as an invasive pest.</title>
        <authorList>
            <person name="Cucini C."/>
            <person name="Boschi S."/>
            <person name="Funari R."/>
            <person name="Cardaioli E."/>
            <person name="Iannotti N."/>
            <person name="Marturano G."/>
            <person name="Paoli F."/>
            <person name="Bruttini M."/>
            <person name="Carapelli A."/>
            <person name="Frati F."/>
            <person name="Nardi F."/>
        </authorList>
    </citation>
    <scope>NUCLEOTIDE SEQUENCE [LARGE SCALE GENOMIC DNA]</scope>
    <source>
        <strain evidence="2">DMR45628</strain>
    </source>
</reference>
<accession>A0AAW1NAD9</accession>
<evidence type="ECO:0000313" key="2">
    <source>
        <dbReference type="EMBL" id="KAK9754844.1"/>
    </source>
</evidence>
<evidence type="ECO:0000256" key="1">
    <source>
        <dbReference type="SAM" id="MobiDB-lite"/>
    </source>
</evidence>
<dbReference type="Proteomes" id="UP001458880">
    <property type="component" value="Unassembled WGS sequence"/>
</dbReference>